<evidence type="ECO:0000313" key="3">
    <source>
        <dbReference type="Proteomes" id="UP000499080"/>
    </source>
</evidence>
<evidence type="ECO:0000256" key="1">
    <source>
        <dbReference type="SAM" id="MobiDB-lite"/>
    </source>
</evidence>
<feature type="compositionally biased region" description="Basic and acidic residues" evidence="1">
    <location>
        <begin position="169"/>
        <end position="183"/>
    </location>
</feature>
<feature type="compositionally biased region" description="Low complexity" evidence="1">
    <location>
        <begin position="82"/>
        <end position="93"/>
    </location>
</feature>
<dbReference type="OrthoDB" id="1060785at2759"/>
<feature type="compositionally biased region" description="Low complexity" evidence="1">
    <location>
        <begin position="657"/>
        <end position="670"/>
    </location>
</feature>
<organism evidence="2 3">
    <name type="scientific">Araneus ventricosus</name>
    <name type="common">Orbweaver spider</name>
    <name type="synonym">Epeira ventricosa</name>
    <dbReference type="NCBI Taxonomy" id="182803"/>
    <lineage>
        <taxon>Eukaryota</taxon>
        <taxon>Metazoa</taxon>
        <taxon>Ecdysozoa</taxon>
        <taxon>Arthropoda</taxon>
        <taxon>Chelicerata</taxon>
        <taxon>Arachnida</taxon>
        <taxon>Araneae</taxon>
        <taxon>Araneomorphae</taxon>
        <taxon>Entelegynae</taxon>
        <taxon>Araneoidea</taxon>
        <taxon>Araneidae</taxon>
        <taxon>Araneus</taxon>
    </lineage>
</organism>
<feature type="region of interest" description="Disordered" evidence="1">
    <location>
        <begin position="248"/>
        <end position="293"/>
    </location>
</feature>
<feature type="region of interest" description="Disordered" evidence="1">
    <location>
        <begin position="612"/>
        <end position="634"/>
    </location>
</feature>
<feature type="compositionally biased region" description="Polar residues" evidence="1">
    <location>
        <begin position="119"/>
        <end position="133"/>
    </location>
</feature>
<name>A0A4Y2BF39_ARAVE</name>
<feature type="compositionally biased region" description="Polar residues" evidence="1">
    <location>
        <begin position="254"/>
        <end position="264"/>
    </location>
</feature>
<feature type="region of interest" description="Disordered" evidence="1">
    <location>
        <begin position="1"/>
        <end position="38"/>
    </location>
</feature>
<sequence length="883" mass="99324">MVKESKEIEISSYTSSDNNATHDDETSNGTSAESDVFFISSDESDDSSDIIFENNYRSSLSISTISDGSLNSLLSQTGTEMTSSSGTLTSIGLEPLPPPPPPPPPAIVAATIKDDTEKVSQSVSLDSDCSIQKQLEKQPKSARNETSKSRIKQESSKKIKPQPKSSKSWKTEKTTESLKHSTENPKNIFSTLINMKSRTKEQNKFKNSQNKANKLQSQPHINMYGSSSPKNVKPLPLFLKENISPIKDNEPKNYLQSFSSNQTKPKTEIQPENKFRSEDQESHSQVNDDTSMYKAHSNTHDTKISDMNKVEVPLKYAHKVTVTPIQRQTMSERNNSLVLCKKTLFKDNSDQQLTTEHNNDFKYASNSGYSSDTSNSEFFYNEKPKSQNPMALHSRKPKQAARVLLDPEGRVIHCTNSLDRRLYTIPPQNYANNINTSKANNWSTNREMIKTEDRAHVPYHNQIQYRQTPVNTTQRLNHPRVSANNRPNSIAVTPVDRYNSNEQEIERTYHKYPMSPQRNVTESVHSRASIGTNLIRTPFPEPIYNQSHPTEIVNTNSFQKTATVIIPDPNISGLPVNEPMLTKHNIDLHSKRMEQLCVPQHEENNRIQTKDNFCQKSPQGHANTDVTKPQQSTMSTEDLFAVIHNCKKRMNIKTDSDISLASSSRSNSPSYLRPASSKGALAETGFLSPRNSSSFDSSRDRRSWADFRPTNSVAPERKSLASDRLGPTKPTSMHDFKMLLLQARSNSQALGPRKSAVEMLKIPSPQDKAPRITSAPISLSPCSSVSYSVPNSPSSDLYLYNGHSTVPFKRNNRARSSLQSRYTMYPPIFEDCSEDSENTRDTVQHYSETPASDSNQINKNVQSQHSVNNISCENTVHNVRLWL</sequence>
<comment type="caution">
    <text evidence="2">The sequence shown here is derived from an EMBL/GenBank/DDBJ whole genome shotgun (WGS) entry which is preliminary data.</text>
</comment>
<gene>
    <name evidence="2" type="ORF">AVEN_219326_1</name>
</gene>
<feature type="compositionally biased region" description="Pro residues" evidence="1">
    <location>
        <begin position="95"/>
        <end position="106"/>
    </location>
</feature>
<feature type="compositionally biased region" description="Polar residues" evidence="1">
    <location>
        <begin position="205"/>
        <end position="230"/>
    </location>
</feature>
<protein>
    <submittedName>
        <fullName evidence="2">Uncharacterized protein</fullName>
    </submittedName>
</protein>
<dbReference type="AlphaFoldDB" id="A0A4Y2BF39"/>
<feature type="compositionally biased region" description="Basic and acidic residues" evidence="1">
    <location>
        <begin position="134"/>
        <end position="157"/>
    </location>
</feature>
<feature type="compositionally biased region" description="Low complexity" evidence="1">
    <location>
        <begin position="686"/>
        <end position="696"/>
    </location>
</feature>
<reference evidence="2 3" key="1">
    <citation type="journal article" date="2019" name="Sci. Rep.">
        <title>Orb-weaving spider Araneus ventricosus genome elucidates the spidroin gene catalogue.</title>
        <authorList>
            <person name="Kono N."/>
            <person name="Nakamura H."/>
            <person name="Ohtoshi R."/>
            <person name="Moran D.A.P."/>
            <person name="Shinohara A."/>
            <person name="Yoshida Y."/>
            <person name="Fujiwara M."/>
            <person name="Mori M."/>
            <person name="Tomita M."/>
            <person name="Arakawa K."/>
        </authorList>
    </citation>
    <scope>NUCLEOTIDE SEQUENCE [LARGE SCALE GENOMIC DNA]</scope>
</reference>
<feature type="region of interest" description="Disordered" evidence="1">
    <location>
        <begin position="76"/>
        <end position="188"/>
    </location>
</feature>
<dbReference type="EMBL" id="BGPR01000073">
    <property type="protein sequence ID" value="GBL90658.1"/>
    <property type="molecule type" value="Genomic_DNA"/>
</dbReference>
<feature type="region of interest" description="Disordered" evidence="1">
    <location>
        <begin position="657"/>
        <end position="731"/>
    </location>
</feature>
<evidence type="ECO:0000313" key="2">
    <source>
        <dbReference type="EMBL" id="GBL90658.1"/>
    </source>
</evidence>
<feature type="compositionally biased region" description="Basic and acidic residues" evidence="1">
    <location>
        <begin position="265"/>
        <end position="282"/>
    </location>
</feature>
<proteinExistence type="predicted"/>
<dbReference type="Proteomes" id="UP000499080">
    <property type="component" value="Unassembled WGS sequence"/>
</dbReference>
<keyword evidence="3" id="KW-1185">Reference proteome</keyword>
<accession>A0A4Y2BF39</accession>
<feature type="region of interest" description="Disordered" evidence="1">
    <location>
        <begin position="200"/>
        <end position="233"/>
    </location>
</feature>